<feature type="domain" description="Glycosyl transferase family 25" evidence="4">
    <location>
        <begin position="10"/>
        <end position="188"/>
    </location>
</feature>
<dbReference type="InterPro" id="IPR002654">
    <property type="entry name" value="Glyco_trans_25"/>
</dbReference>
<dbReference type="EMBL" id="JACHHO010000001">
    <property type="protein sequence ID" value="MBB5204117.1"/>
    <property type="molecule type" value="Genomic_DNA"/>
</dbReference>
<evidence type="ECO:0000259" key="4">
    <source>
        <dbReference type="Pfam" id="PF01755"/>
    </source>
</evidence>
<evidence type="ECO:0000256" key="2">
    <source>
        <dbReference type="ARBA" id="ARBA00005222"/>
    </source>
</evidence>
<dbReference type="CDD" id="cd06532">
    <property type="entry name" value="Glyco_transf_25"/>
    <property type="match status" value="1"/>
</dbReference>
<protein>
    <submittedName>
        <fullName evidence="5">Glycosyl transferase family 25</fullName>
    </submittedName>
</protein>
<dbReference type="GO" id="GO:0016740">
    <property type="term" value="F:transferase activity"/>
    <property type="evidence" value="ECO:0007669"/>
    <property type="project" value="UniProtKB-KW"/>
</dbReference>
<comment type="pathway">
    <text evidence="1">Bacterial outer membrane biogenesis; lipooligosaccharide biosynthesis.</text>
</comment>
<comment type="pathway">
    <text evidence="2">Glycan metabolism; lacto-N-neotetraose biosynthesis.</text>
</comment>
<dbReference type="AlphaFoldDB" id="A0A840RZA9"/>
<proteinExistence type="predicted"/>
<dbReference type="UniPathway" id="UPA00820"/>
<dbReference type="GO" id="GO:0009103">
    <property type="term" value="P:lipopolysaccharide biosynthetic process"/>
    <property type="evidence" value="ECO:0007669"/>
    <property type="project" value="UniProtKB-KW"/>
</dbReference>
<gene>
    <name evidence="5" type="ORF">HNQ51_001410</name>
</gene>
<dbReference type="UniPathway" id="UPA00501"/>
<evidence type="ECO:0000256" key="1">
    <source>
        <dbReference type="ARBA" id="ARBA00005068"/>
    </source>
</evidence>
<organism evidence="5 6">
    <name type="scientific">Inhella inkyongensis</name>
    <dbReference type="NCBI Taxonomy" id="392593"/>
    <lineage>
        <taxon>Bacteria</taxon>
        <taxon>Pseudomonadati</taxon>
        <taxon>Pseudomonadota</taxon>
        <taxon>Betaproteobacteria</taxon>
        <taxon>Burkholderiales</taxon>
        <taxon>Sphaerotilaceae</taxon>
        <taxon>Inhella</taxon>
    </lineage>
</organism>
<keyword evidence="3" id="KW-0448">Lipopolysaccharide biosynthesis</keyword>
<dbReference type="Pfam" id="PF01755">
    <property type="entry name" value="Glyco_transf_25"/>
    <property type="match status" value="1"/>
</dbReference>
<evidence type="ECO:0000313" key="5">
    <source>
        <dbReference type="EMBL" id="MBB5204117.1"/>
    </source>
</evidence>
<evidence type="ECO:0000256" key="3">
    <source>
        <dbReference type="ARBA" id="ARBA00022985"/>
    </source>
</evidence>
<keyword evidence="6" id="KW-1185">Reference proteome</keyword>
<name>A0A840RZA9_9BURK</name>
<sequence>MNHARKRMLPIRFINLDRDAQRCAGMLAQGQAQGLTLERHPGVLWTALPATEQDRHYDAALNQRQFHRPLVNGEKGCYASHISCWQWLLDSPHPALIVLEDDVRLGPQFKAAITAIEALKRPWDHIKLIGRQAVGKSEKLAGSQALTEGLRLARYRRIPSFTAGYAVSRQGATKLLASRLPFGRPVDDDLRHWWECQRLEVLGVQPDVLSLDESSLQSSIEPKGDARSLGLRLRKAGYKLNYNLANSWHRLR</sequence>
<comment type="caution">
    <text evidence="5">The sequence shown here is derived from an EMBL/GenBank/DDBJ whole genome shotgun (WGS) entry which is preliminary data.</text>
</comment>
<reference evidence="5 6" key="1">
    <citation type="submission" date="2020-08" db="EMBL/GenBank/DDBJ databases">
        <title>Genomic Encyclopedia of Type Strains, Phase IV (KMG-IV): sequencing the most valuable type-strain genomes for metagenomic binning, comparative biology and taxonomic classification.</title>
        <authorList>
            <person name="Goeker M."/>
        </authorList>
    </citation>
    <scope>NUCLEOTIDE SEQUENCE [LARGE SCALE GENOMIC DNA]</scope>
    <source>
        <strain evidence="5 6">DSM 23958</strain>
    </source>
</reference>
<dbReference type="Proteomes" id="UP000554837">
    <property type="component" value="Unassembled WGS sequence"/>
</dbReference>
<evidence type="ECO:0000313" key="6">
    <source>
        <dbReference type="Proteomes" id="UP000554837"/>
    </source>
</evidence>
<accession>A0A840RZA9</accession>
<keyword evidence="5" id="KW-0808">Transferase</keyword>